<dbReference type="Proteomes" id="UP001203342">
    <property type="component" value="Unassembled WGS sequence"/>
</dbReference>
<accession>A0ABT0TDC7</accession>
<evidence type="ECO:0000313" key="2">
    <source>
        <dbReference type="Proteomes" id="UP001203342"/>
    </source>
</evidence>
<dbReference type="Gene3D" id="1.20.120.20">
    <property type="entry name" value="Apolipoprotein"/>
    <property type="match status" value="1"/>
</dbReference>
<dbReference type="PROSITE" id="PS51257">
    <property type="entry name" value="PROKAR_LIPOPROTEIN"/>
    <property type="match status" value="1"/>
</dbReference>
<proteinExistence type="predicted"/>
<dbReference type="RefSeq" id="WP_250579505.1">
    <property type="nucleotide sequence ID" value="NZ_JAMLJN010000001.1"/>
</dbReference>
<keyword evidence="2" id="KW-1185">Reference proteome</keyword>
<evidence type="ECO:0000313" key="1">
    <source>
        <dbReference type="EMBL" id="MCL9768966.1"/>
    </source>
</evidence>
<gene>
    <name evidence="1" type="ORF">NAT47_00895</name>
</gene>
<dbReference type="EMBL" id="JAMLJN010000001">
    <property type="protein sequence ID" value="MCL9768966.1"/>
    <property type="molecule type" value="Genomic_DNA"/>
</dbReference>
<organism evidence="1 2">
    <name type="scientific">Flavobacterium fragile</name>
    <dbReference type="NCBI Taxonomy" id="2949085"/>
    <lineage>
        <taxon>Bacteria</taxon>
        <taxon>Pseudomonadati</taxon>
        <taxon>Bacteroidota</taxon>
        <taxon>Flavobacteriia</taxon>
        <taxon>Flavobacteriales</taxon>
        <taxon>Flavobacteriaceae</taxon>
        <taxon>Flavobacterium</taxon>
    </lineage>
</organism>
<protein>
    <recommendedName>
        <fullName evidence="3">Lipoprotein</fullName>
    </recommendedName>
</protein>
<reference evidence="1 2" key="1">
    <citation type="submission" date="2022-05" db="EMBL/GenBank/DDBJ databases">
        <title>Flavobacterium sp., isolated from activated sludge.</title>
        <authorList>
            <person name="Ran Q."/>
        </authorList>
    </citation>
    <scope>NUCLEOTIDE SEQUENCE [LARGE SCALE GENOMIC DNA]</scope>
    <source>
        <strain evidence="1 2">HXWNR69</strain>
    </source>
</reference>
<comment type="caution">
    <text evidence="1">The sequence shown here is derived from an EMBL/GenBank/DDBJ whole genome shotgun (WGS) entry which is preliminary data.</text>
</comment>
<evidence type="ECO:0008006" key="3">
    <source>
        <dbReference type="Google" id="ProtNLM"/>
    </source>
</evidence>
<sequence length="71" mass="7747">MKKIALSLILTSLTFVSCKETTDKVENTIDSTKTEVNEKIETVTDSVTNTVDSTAAALKEAVKVELKKVDE</sequence>
<name>A0ABT0TDC7_9FLAO</name>